<reference evidence="1 2" key="1">
    <citation type="submission" date="2015-04" db="EMBL/GenBank/DDBJ databases">
        <title>Analysis of the newly isolated bacteriophage vB-PaeM_MAG1 which is able to infect clinical Pseudomonas aeruginosa isolates.</title>
        <authorList>
            <person name="Kwiatek M."/>
            <person name="Parasion S."/>
            <person name="Miziak L."/>
            <person name="Gryko R."/>
            <person name="Lobocka M.B."/>
        </authorList>
    </citation>
    <scope>NUCLEOTIDE SEQUENCE [LARGE SCALE GENOMIC DNA]</scope>
</reference>
<dbReference type="KEGG" id="vg:29057860"/>
<dbReference type="GeneID" id="29057860"/>
<dbReference type="Proteomes" id="UP000202445">
    <property type="component" value="Segment"/>
</dbReference>
<dbReference type="RefSeq" id="YP_009287315.1">
    <property type="nucleotide sequence ID" value="NC_031073.1"/>
</dbReference>
<protein>
    <submittedName>
        <fullName evidence="1">Uncharacterized protein</fullName>
    </submittedName>
</protein>
<organism evidence="1 2">
    <name type="scientific">Pseudomonas phage vB_PaeM_MAG1</name>
    <dbReference type="NCBI Taxonomy" id="1639815"/>
    <lineage>
        <taxon>Viruses</taxon>
        <taxon>Duplodnaviria</taxon>
        <taxon>Heunggongvirae</taxon>
        <taxon>Uroviricota</taxon>
        <taxon>Caudoviricetes</taxon>
        <taxon>Vandenendeviridae</taxon>
        <taxon>Skurskavirinae</taxon>
        <taxon>Pakpunavirus</taxon>
        <taxon>Pakpunavirus MAG1</taxon>
    </lineage>
</organism>
<dbReference type="EMBL" id="KR052143">
    <property type="protein sequence ID" value="ALA11999.1"/>
    <property type="molecule type" value="Genomic_DNA"/>
</dbReference>
<evidence type="ECO:0000313" key="1">
    <source>
        <dbReference type="EMBL" id="ALA11999.1"/>
    </source>
</evidence>
<evidence type="ECO:0000313" key="2">
    <source>
        <dbReference type="Proteomes" id="UP000202445"/>
    </source>
</evidence>
<dbReference type="OrthoDB" id="17179at10239"/>
<sequence>MKISAILKNNLEIYGPMTFMCNLIEDDPTLGEEEVIEAKRFIESLLGEHFTLHAKLKSELREYDAYYRGDACFGSNRCFQMRQLWWNTVIEQLEAQGK</sequence>
<name>A0A172EK21_9CAUD</name>
<keyword evidence="2" id="KW-1185">Reference proteome</keyword>
<gene>
    <name evidence="1" type="ORF">vB_PaeM_MAG1_019</name>
</gene>
<accession>A0A172EK21</accession>
<proteinExistence type="predicted"/>